<dbReference type="PANTHER" id="PTHR12205:SF0">
    <property type="entry name" value="CENTROMERE_KINETOCHORE PROTEIN ZW10 HOMOLOG"/>
    <property type="match status" value="1"/>
</dbReference>
<dbReference type="InterPro" id="IPR048344">
    <property type="entry name" value="Zw10_middle"/>
</dbReference>
<dbReference type="PANTHER" id="PTHR12205">
    <property type="entry name" value="CENTROMERE/KINETOCHORE PROTEIN ZW10"/>
    <property type="match status" value="1"/>
</dbReference>
<evidence type="ECO:0000313" key="4">
    <source>
        <dbReference type="EMBL" id="KAJ1910325.1"/>
    </source>
</evidence>
<feature type="domain" description="Centromere/kinetochore protein zw10 C-terminal" evidence="2">
    <location>
        <begin position="482"/>
        <end position="621"/>
    </location>
</feature>
<protein>
    <submittedName>
        <fullName evidence="4">Centromere/kinetochore protein zw10</fullName>
    </submittedName>
</protein>
<dbReference type="EMBL" id="JANBPT010001066">
    <property type="protein sequence ID" value="KAJ1910325.1"/>
    <property type="molecule type" value="Genomic_DNA"/>
</dbReference>
<sequence length="810" mass="89395">MDTDLHTGIATVAASLPLPPPGTELTTDNIRRALTAVDQHIDAVKSRVQHTLVDDYSAFAEAMTRADRQATDLDALTVDVASLAEVVLDPARGLKGCLTDALSRERQLVAEARRQDEKVVQLRRLQDLRQRLERARYLVNNHSYSEAVDVMDELRTDLAASPVLSGTRLANAFRDRLDRHRFAVIESLARQFQATVTLTEGDTKGEAGGPVLRVREAPELPSQQRLPHDGYRVLARLGHLHEQINYFAQHLDDLFINRLCQRDFPGWEVVVTGTDDADQGEPVLRLRHQTDPMTTVGSTMATTAVDRPLINLTTLLMFVRDHVFFGQDSGGLGDSDRPMTLLGQALIQRDLFPRLIRGHLLDSIPDHKAHFAAFQVTAEQLRHYEDRLVELGFLPGTERPLTDFAANLGVHFITKRRRDALALVERLIARQDYAVVEASAGPSFQAAMLDQLLATPIAAQLNEVKRRADPLRAHAATERPALAFPRCQITAVPAQLLAAAVAILDEASEHDEVAAQSLVAICRDIFDYYRARVLGALPGAETSGSPDLHVPTLAVLVHNDCQFLAHHLALLGWLYGPRLAKSSSSTSGAAQLTFLDLAHLFRRQGERLLAQQLTRQQTDLLQALKVPGGFQDASLPDKAAAIGRAIRNTVADWERLVSVWRPALPAHLFAVATGRTLLQALLTYVVDEVLDLVDIGVDDSESLHAVLGTLEAALQRFGTVIAALRDRPKRGLATDQEVEAEALHRYVPSARKFRQVHDILQLNMAGIMARLEAGELADFNATELTNLVCALFADSPRRAANLEVIRRRLD</sequence>
<proteinExistence type="predicted"/>
<dbReference type="Gene3D" id="1.10.357.150">
    <property type="match status" value="1"/>
</dbReference>
<dbReference type="InterPro" id="IPR055148">
    <property type="entry name" value="ZW10_C_2"/>
</dbReference>
<name>A0A9W7ZPU0_9FUNG</name>
<feature type="domain" description="ZW10 C-terminal helical" evidence="3">
    <location>
        <begin position="645"/>
        <end position="802"/>
    </location>
</feature>
<dbReference type="GO" id="GO:0007094">
    <property type="term" value="P:mitotic spindle assembly checkpoint signaling"/>
    <property type="evidence" value="ECO:0007669"/>
    <property type="project" value="TreeGrafter"/>
</dbReference>
<dbReference type="InterPro" id="IPR046362">
    <property type="entry name" value="Zw10/DSL1_C_sf"/>
</dbReference>
<keyword evidence="5" id="KW-1185">Reference proteome</keyword>
<gene>
    <name evidence="4" type="primary">ZW10_2</name>
    <name evidence="4" type="ORF">IWQ60_010713</name>
</gene>
<evidence type="ECO:0000259" key="2">
    <source>
        <dbReference type="Pfam" id="PF20666"/>
    </source>
</evidence>
<organism evidence="4 5">
    <name type="scientific">Tieghemiomyces parasiticus</name>
    <dbReference type="NCBI Taxonomy" id="78921"/>
    <lineage>
        <taxon>Eukaryota</taxon>
        <taxon>Fungi</taxon>
        <taxon>Fungi incertae sedis</taxon>
        <taxon>Zoopagomycota</taxon>
        <taxon>Kickxellomycotina</taxon>
        <taxon>Dimargaritomycetes</taxon>
        <taxon>Dimargaritales</taxon>
        <taxon>Dimargaritaceae</taxon>
        <taxon>Tieghemiomyces</taxon>
    </lineage>
</organism>
<dbReference type="Pfam" id="PF20665">
    <property type="entry name" value="Zw10_middle"/>
    <property type="match status" value="1"/>
</dbReference>
<reference evidence="4" key="1">
    <citation type="submission" date="2022-07" db="EMBL/GenBank/DDBJ databases">
        <title>Phylogenomic reconstructions and comparative analyses of Kickxellomycotina fungi.</title>
        <authorList>
            <person name="Reynolds N.K."/>
            <person name="Stajich J.E."/>
            <person name="Barry K."/>
            <person name="Grigoriev I.V."/>
            <person name="Crous P."/>
            <person name="Smith M.E."/>
        </authorList>
    </citation>
    <scope>NUCLEOTIDE SEQUENCE</scope>
    <source>
        <strain evidence="4">RSA 861</strain>
    </source>
</reference>
<evidence type="ECO:0000259" key="3">
    <source>
        <dbReference type="Pfam" id="PF22766"/>
    </source>
</evidence>
<dbReference type="Pfam" id="PF22766">
    <property type="entry name" value="ZW10_C2"/>
    <property type="match status" value="1"/>
</dbReference>
<dbReference type="GO" id="GO:0006888">
    <property type="term" value="P:endoplasmic reticulum to Golgi vesicle-mediated transport"/>
    <property type="evidence" value="ECO:0007669"/>
    <property type="project" value="TreeGrafter"/>
</dbReference>
<dbReference type="InterPro" id="IPR048343">
    <property type="entry name" value="ZW10_C"/>
</dbReference>
<dbReference type="GO" id="GO:1990423">
    <property type="term" value="C:RZZ complex"/>
    <property type="evidence" value="ECO:0007669"/>
    <property type="project" value="TreeGrafter"/>
</dbReference>
<dbReference type="Proteomes" id="UP001150569">
    <property type="component" value="Unassembled WGS sequence"/>
</dbReference>
<dbReference type="GO" id="GO:0005737">
    <property type="term" value="C:cytoplasm"/>
    <property type="evidence" value="ECO:0007669"/>
    <property type="project" value="GOC"/>
</dbReference>
<dbReference type="OrthoDB" id="534815at2759"/>
<feature type="domain" description="Centromere/kinetochore protein zw10 middle" evidence="1">
    <location>
        <begin position="234"/>
        <end position="424"/>
    </location>
</feature>
<evidence type="ECO:0000313" key="5">
    <source>
        <dbReference type="Proteomes" id="UP001150569"/>
    </source>
</evidence>
<dbReference type="AlphaFoldDB" id="A0A9W7ZPU0"/>
<dbReference type="Pfam" id="PF20666">
    <property type="entry name" value="ZW10_C"/>
    <property type="match status" value="1"/>
</dbReference>
<evidence type="ECO:0000259" key="1">
    <source>
        <dbReference type="Pfam" id="PF20665"/>
    </source>
</evidence>
<comment type="caution">
    <text evidence="4">The sequence shown here is derived from an EMBL/GenBank/DDBJ whole genome shotgun (WGS) entry which is preliminary data.</text>
</comment>
<accession>A0A9W7ZPU0</accession>